<dbReference type="Pfam" id="PF23593">
    <property type="entry name" value="HEAT_ATR"/>
    <property type="match status" value="1"/>
</dbReference>
<dbReference type="GO" id="GO:0044877">
    <property type="term" value="F:protein-containing complex binding"/>
    <property type="evidence" value="ECO:0007669"/>
    <property type="project" value="InterPro"/>
</dbReference>
<dbReference type="GO" id="GO:0045944">
    <property type="term" value="P:positive regulation of transcription by RNA polymerase II"/>
    <property type="evidence" value="ECO:0007669"/>
    <property type="project" value="UniProtKB-ARBA"/>
</dbReference>
<dbReference type="InterPro" id="IPR036940">
    <property type="entry name" value="PI3/4_kinase_cat_sf"/>
</dbReference>
<dbReference type="Proteomes" id="UP000030753">
    <property type="component" value="Unassembled WGS sequence"/>
</dbReference>
<evidence type="ECO:0000313" key="17">
    <source>
        <dbReference type="Proteomes" id="UP000030753"/>
    </source>
</evidence>
<keyword evidence="2 12" id="KW-0723">Serine/threonine-protein kinase</keyword>
<keyword evidence="9" id="KW-0131">Cell cycle</keyword>
<keyword evidence="3 12" id="KW-0808">Transferase</keyword>
<dbReference type="EMBL" id="JH717844">
    <property type="protein sequence ID" value="EWY87841.1"/>
    <property type="molecule type" value="Genomic_DNA"/>
</dbReference>
<dbReference type="CDD" id="cd05169">
    <property type="entry name" value="PIKKc_TOR"/>
    <property type="match status" value="1"/>
</dbReference>
<dbReference type="PANTHER" id="PTHR11139:SF9">
    <property type="entry name" value="SERINE_THREONINE-PROTEIN KINASE MTOR"/>
    <property type="match status" value="1"/>
</dbReference>
<evidence type="ECO:0000256" key="1">
    <source>
        <dbReference type="ARBA" id="ARBA00011031"/>
    </source>
</evidence>
<dbReference type="Pfam" id="PF25757">
    <property type="entry name" value="TPR_DNAAF5"/>
    <property type="match status" value="1"/>
</dbReference>
<keyword evidence="8" id="KW-0469">Meiosis</keyword>
<dbReference type="FunFam" id="1.10.1070.11:FF:000029">
    <property type="entry name" value="Serine/threonine-protein kinase TOR"/>
    <property type="match status" value="1"/>
</dbReference>
<reference evidence="16 17" key="1">
    <citation type="submission" date="2011-06" db="EMBL/GenBank/DDBJ databases">
        <title>The Genome Sequence of Fusarium oxysporum FOSC 3-a.</title>
        <authorList>
            <consortium name="The Broad Institute Genome Sequencing Platform"/>
            <person name="Ma L.-J."/>
            <person name="Gale L.R."/>
            <person name="Schwartz D.C."/>
            <person name="Zhou S."/>
            <person name="Corby-Kistler H."/>
            <person name="Young S.K."/>
            <person name="Zeng Q."/>
            <person name="Gargeya S."/>
            <person name="Fitzgerald M."/>
            <person name="Haas B."/>
            <person name="Abouelleil A."/>
            <person name="Alvarado L."/>
            <person name="Arachchi H.M."/>
            <person name="Berlin A."/>
            <person name="Brown A."/>
            <person name="Chapman S.B."/>
            <person name="Chen Z."/>
            <person name="Dunbar C."/>
            <person name="Freedman E."/>
            <person name="Gearin G."/>
            <person name="Gellesch M."/>
            <person name="Goldberg J."/>
            <person name="Griggs A."/>
            <person name="Gujja S."/>
            <person name="Heiman D."/>
            <person name="Howarth C."/>
            <person name="Larson L."/>
            <person name="Lui A."/>
            <person name="MacDonald P.J.P."/>
            <person name="Mehta T."/>
            <person name="Montmayeur A."/>
            <person name="Murphy C."/>
            <person name="Neiman D."/>
            <person name="Pearson M."/>
            <person name="Priest M."/>
            <person name="Roberts A."/>
            <person name="Saif S."/>
            <person name="Shea T."/>
            <person name="Shenoy N."/>
            <person name="Sisk P."/>
            <person name="Stolte C."/>
            <person name="Sykes S."/>
            <person name="Wortman J."/>
            <person name="Nusbaum C."/>
            <person name="Birren B."/>
        </authorList>
    </citation>
    <scope>NUCLEOTIDE SEQUENCE [LARGE SCALE GENOMIC DNA]</scope>
    <source>
        <strain evidence="17">FOSC 3-a</strain>
    </source>
</reference>
<dbReference type="SUPFAM" id="SSF47212">
    <property type="entry name" value="FKBP12-rapamycin-binding domain of FKBP-rapamycin-associated protein (FRAP)"/>
    <property type="match status" value="1"/>
</dbReference>
<evidence type="ECO:0000256" key="9">
    <source>
        <dbReference type="ARBA" id="ARBA00023306"/>
    </source>
</evidence>
<sequence length="2374" mass="268361">MAQAQQVALDRLDNISRALKSRTSDDLRKRSAVQLRELVAVCHRDLSPEQFQVFYNAVNNRITQLITHGNDSSERLGGIYALDALIDFDGVDVGVKYTRFTQNLKTILRGKDINPMQPAAIALGKLCRPGGAMISEVVDSEVNTALEWLQNDRIEERRYSAVLVLRELARSAPTLMYQYIPTIFDWIWVGLRDPRQLIRATSAETVSACFRILRERDQEMKQIWMDKIYNEARSGLKVNTVESIHGSLLVLKELLEQGAMYMQEHYQEACEIVFKHKDHRDPTIRKTVVLLIPDLASYSPADFAHTWLHKFMVYLSGMLKKDKERNDAFLAIGNIANSVKSAIAPYLDGVLIYVREGLSLQSRKRGSVDPVFDCISRLAVAVGQTLSKYMEALLDPIFACDLTPKLTQALVDMAFYIPPVKPTIQERLLDMLSVVLCGEPFKPLGAPQPNTLSSVPIIPKDAKDPHAYEHRRAEVKLALNTLGSFDFSGHVLNEFVRDVAIKYVEDEDPEIREAAALTCCQLYVRDPIVNQTSYHALQVVGDVIEKLLTVGVSDPEPNIRRTVLAALDERFDRHLAKAENIRILFFALNDEVFSIREVAISIIGRLARYNPAYVIPSLRKTLIQMLTELEFSDVARNKEESAKLLSLLVQNAQSLIKPYVEPMISVLLPKAKDSNPSVAATILKAIGELATVGGEDMMPYKDRLMPIILDALQDQSSNAKRGAALHALGQLASNSGYVIQPYIEYPQLLEILQSIIRTEGQQVPLRQETIKLMGILGALDPYKHQAEERTPDSRRGEANQLTDISLMMTGLTPSNKEYFPTVVINALLQILKDSSLVQHHAAVIEAIMNIFRTLGLECVSFLDRIIPAFLQVIRSATSTRLESYFNQLATLVSIVRQHIRNYLPSIVEILQEYWHTSPSLQTTILSLVEAISRSLEGEFKIYLAGLLPLMLGVLDKDTSAKRTPSERVMHAFLVFGASAEEYMHLIIPVIVRTFEKQGQPTFIRKQAIDTIGKISRQVNLNDFAAKIIHPLTRVLDMGEPVLRTAALDTLCALIQQLGKDYLHFMGTVNKTINQHQIQHSNYELLVSKLQKGEVLPQDLSSGAGFADGADETPFADQGTKKLEMNAIHLKAAWDTKGKSTKEDWQEWLRRFSTTLLTESPNHALRACASLASVYLPLARELFNSAFVSCWSELYEQFQDELIQNIESAIKSENVPPDLLGLLLNLAEFMEHDDKALPIDIRVLGREAARCHAYAKALHYKELEFLQDQSSGAVEALIVINNQLQQSDAAIGILRKAQLYKEGIQLRETWFEKLERWEEALAFYEKREEEVPEDQAIPVDIVMGKMRCLHALGEWEALASLTGSTWANSTPEVQRMIAPLATAAAWGLNKWDSMDNYLSSLKRYSPDRSFFGAILALHRNQFREAIACVQQAREGLDTELSALVSESYNRAYQVVVRVQMLAELEELIVYKQCDEKKQAIMRRTWETRLKGCQRNVEVWQRMLRLRAIVIAPTENMHMWIKFANLCRKSGRMGLAEKSLKQLIGTDAPLISAIPYWNEQRQPAPNSRAAPAAQVIYAVLKYQWELGQQLPVNKKGNIPEKTLYCLRKFTNDAAHRLEVARAHLAAQAGNDVNITGDYGFQNPMDPSLISPHTSRALYDQTVLLAKCYLRQGEWLIALNKDDWQYTQVQDILLSYSQATKYNPRWYKAWHAWALANFEIVQTLTAGNEGHLSRTDHNMVIDHVVPAVKGFFKSIALSQGSSLQDTLRLLTLWFTHGGSSDVNVAVTEGFANVSVDTWLEVIPQLIARINQPNKRVQQSVHNLLADVGRAHPQALVYPLTVAMKSWQNTRRSRSAAQIMDSMRQHSANLVAQADIVSHELIRVAVLWHELWHEGLEEASRLYFGDSNIEGMFATLAPLHELLERGPETLREISFAQAFGRDLKEAQDWCRQYETSQDVNDLNQAWDLYYQVFRRISRQLPQVTTLELTYCSPKLLNAKNLDLAVPGTYKSGQPIVRIMSFDTTFSVINSKQRPRKLNVNGSDGKSYAFLLKGHEDIRQDERVMQLFGLCNTLLAHDSECFKRHLNIQRYPAIPLSQNSGLLGWVPNSDTLHVLIREYRESRKILLNIEHRIMLQMAPDYDNLTLMQKVEVFGYALDNTTGQDLYRVLWLKSKSSEAWLERRTNYTRSLGVMSMVGYILGLGDRHPSNLMLDRVTGKIIHIDFGDCFEVAMKREKYPERVPFRLTRMLTYAMEVSNIEGSFRITCENVMRVLRDNKESVMAVLEAVGHPPLQIDTSHTDIHSSSMILSLHGVSQTPHPQQAPTSTLIATQPCPSQAESARVANPSSTATSRQVNSSTPLNHQFRPAHAPEQTVQRARP</sequence>
<evidence type="ECO:0000256" key="8">
    <source>
        <dbReference type="ARBA" id="ARBA00023254"/>
    </source>
</evidence>
<dbReference type="Pfam" id="PF08771">
    <property type="entry name" value="FRB_dom"/>
    <property type="match status" value="1"/>
</dbReference>
<evidence type="ECO:0000259" key="14">
    <source>
        <dbReference type="PROSITE" id="PS50290"/>
    </source>
</evidence>
<dbReference type="GO" id="GO:0016242">
    <property type="term" value="P:negative regulation of macroautophagy"/>
    <property type="evidence" value="ECO:0007669"/>
    <property type="project" value="TreeGrafter"/>
</dbReference>
<dbReference type="PROSITE" id="PS51189">
    <property type="entry name" value="FAT"/>
    <property type="match status" value="1"/>
</dbReference>
<dbReference type="EC" id="2.7.11.1" evidence="12"/>
<dbReference type="GO" id="GO:0004674">
    <property type="term" value="F:protein serine/threonine kinase activity"/>
    <property type="evidence" value="ECO:0007669"/>
    <property type="project" value="UniProtKB-KW"/>
</dbReference>
<dbReference type="FunFam" id="1.25.10.10:FF:000487">
    <property type="entry name" value="Serine/threonine-protein kinase TOR"/>
    <property type="match status" value="1"/>
</dbReference>
<keyword evidence="7 12" id="KW-0067">ATP-binding</keyword>
<dbReference type="InterPro" id="IPR024585">
    <property type="entry name" value="mTOR_dom"/>
</dbReference>
<evidence type="ECO:0000313" key="16">
    <source>
        <dbReference type="EMBL" id="EWY87841.1"/>
    </source>
</evidence>
<evidence type="ECO:0000256" key="6">
    <source>
        <dbReference type="ARBA" id="ARBA00022777"/>
    </source>
</evidence>
<evidence type="ECO:0000256" key="11">
    <source>
        <dbReference type="ARBA" id="ARBA00048679"/>
    </source>
</evidence>
<dbReference type="PANTHER" id="PTHR11139">
    <property type="entry name" value="ATAXIA TELANGIECTASIA MUTATED ATM -RELATED"/>
    <property type="match status" value="1"/>
</dbReference>
<accession>W9I5R0</accession>
<name>W9I5R0_FUSOX</name>
<dbReference type="FunFam" id="1.25.10.10:FF:000371">
    <property type="entry name" value="Serine/threonine-protein kinase TOR"/>
    <property type="match status" value="1"/>
</dbReference>
<evidence type="ECO:0000256" key="2">
    <source>
        <dbReference type="ARBA" id="ARBA00022527"/>
    </source>
</evidence>
<dbReference type="SMART" id="SM01345">
    <property type="entry name" value="Rapamycin_bind"/>
    <property type="match status" value="1"/>
</dbReference>
<dbReference type="InterPro" id="IPR011989">
    <property type="entry name" value="ARM-like"/>
</dbReference>
<feature type="domain" description="FAT" evidence="15">
    <location>
        <begin position="1242"/>
        <end position="1842"/>
    </location>
</feature>
<dbReference type="Gene3D" id="3.30.1010.10">
    <property type="entry name" value="Phosphatidylinositol 3-kinase Catalytic Subunit, Chain A, domain 4"/>
    <property type="match status" value="1"/>
</dbReference>
<dbReference type="InterPro" id="IPR014009">
    <property type="entry name" value="PIK_FAT"/>
</dbReference>
<dbReference type="GO" id="GO:0005737">
    <property type="term" value="C:cytoplasm"/>
    <property type="evidence" value="ECO:0007669"/>
    <property type="project" value="TreeGrafter"/>
</dbReference>
<dbReference type="InterPro" id="IPR011009">
    <property type="entry name" value="Kinase-like_dom_sf"/>
</dbReference>
<dbReference type="GO" id="GO:0010972">
    <property type="term" value="P:negative regulation of G2/M transition of mitotic cell cycle"/>
    <property type="evidence" value="ECO:0007669"/>
    <property type="project" value="UniProtKB-ARBA"/>
</dbReference>
<dbReference type="SUPFAM" id="SSF56112">
    <property type="entry name" value="Protein kinase-like (PK-like)"/>
    <property type="match status" value="1"/>
</dbReference>
<feature type="compositionally biased region" description="Polar residues" evidence="13">
    <location>
        <begin position="2327"/>
        <end position="2356"/>
    </location>
</feature>
<protein>
    <recommendedName>
        <fullName evidence="12">Serine/threonine-protein kinase TOR</fullName>
        <ecNumber evidence="12">2.7.11.1</ecNumber>
    </recommendedName>
</protein>
<comment type="similarity">
    <text evidence="1 12">Belongs to the PI3/PI4-kinase family.</text>
</comment>
<dbReference type="Gene3D" id="1.10.1070.11">
    <property type="entry name" value="Phosphatidylinositol 3-/4-kinase, catalytic domain"/>
    <property type="match status" value="1"/>
</dbReference>
<dbReference type="FunFam" id="1.25.10.10:FF:000582">
    <property type="entry name" value="Serine/threonine-protein kinase TOR"/>
    <property type="match status" value="1"/>
</dbReference>
<dbReference type="InterPro" id="IPR057564">
    <property type="entry name" value="HEAT_ATR"/>
</dbReference>
<dbReference type="Gene3D" id="1.25.10.10">
    <property type="entry name" value="Leucine-rich Repeat Variant"/>
    <property type="match status" value="4"/>
</dbReference>
<dbReference type="InterPro" id="IPR000403">
    <property type="entry name" value="PI3/4_kinase_cat_dom"/>
</dbReference>
<dbReference type="GO" id="GO:1901992">
    <property type="term" value="P:positive regulation of mitotic cell cycle phase transition"/>
    <property type="evidence" value="ECO:0007669"/>
    <property type="project" value="UniProtKB-ARBA"/>
</dbReference>
<dbReference type="SMART" id="SM00146">
    <property type="entry name" value="PI3Kc"/>
    <property type="match status" value="1"/>
</dbReference>
<dbReference type="InterPro" id="IPR003151">
    <property type="entry name" value="PIK-rel_kinase_FAT"/>
</dbReference>
<dbReference type="FunFam" id="1.25.10.10:FF:000446">
    <property type="entry name" value="Serine/threonine-protein kinase TOR"/>
    <property type="match status" value="1"/>
</dbReference>
<dbReference type="SUPFAM" id="SSF48371">
    <property type="entry name" value="ARM repeat"/>
    <property type="match status" value="1"/>
</dbReference>
<dbReference type="InterPro" id="IPR016024">
    <property type="entry name" value="ARM-type_fold"/>
</dbReference>
<dbReference type="Gene3D" id="1.20.120.150">
    <property type="entry name" value="FKBP12-rapamycin binding domain"/>
    <property type="match status" value="1"/>
</dbReference>
<comment type="catalytic activity">
    <reaction evidence="10 12">
        <text>L-threonyl-[protein] + ATP = O-phospho-L-threonyl-[protein] + ADP + H(+)</text>
        <dbReference type="Rhea" id="RHEA:46608"/>
        <dbReference type="Rhea" id="RHEA-COMP:11060"/>
        <dbReference type="Rhea" id="RHEA-COMP:11605"/>
        <dbReference type="ChEBI" id="CHEBI:15378"/>
        <dbReference type="ChEBI" id="CHEBI:30013"/>
        <dbReference type="ChEBI" id="CHEBI:30616"/>
        <dbReference type="ChEBI" id="CHEBI:61977"/>
        <dbReference type="ChEBI" id="CHEBI:456216"/>
        <dbReference type="EC" id="2.7.11.1"/>
    </reaction>
</comment>
<evidence type="ECO:0000256" key="4">
    <source>
        <dbReference type="ARBA" id="ARBA00022737"/>
    </source>
</evidence>
<dbReference type="InterPro" id="IPR036738">
    <property type="entry name" value="FRB_sf"/>
</dbReference>
<dbReference type="InterPro" id="IPR058584">
    <property type="entry name" value="IMB1_TNPO1-like_TPR"/>
</dbReference>
<proteinExistence type="inferred from homology"/>
<dbReference type="FunFam" id="1.20.120.150:FF:000001">
    <property type="entry name" value="Serine/threonine-protein kinase TOR"/>
    <property type="match status" value="1"/>
</dbReference>
<dbReference type="Pfam" id="PF00454">
    <property type="entry name" value="PI3_PI4_kinase"/>
    <property type="match status" value="1"/>
</dbReference>
<dbReference type="GO" id="GO:0005524">
    <property type="term" value="F:ATP binding"/>
    <property type="evidence" value="ECO:0007669"/>
    <property type="project" value="UniProtKB-KW"/>
</dbReference>
<dbReference type="InterPro" id="IPR057978">
    <property type="entry name" value="TPR_DAAF5"/>
</dbReference>
<evidence type="ECO:0000259" key="15">
    <source>
        <dbReference type="PROSITE" id="PS51189"/>
    </source>
</evidence>
<evidence type="ECO:0000256" key="12">
    <source>
        <dbReference type="RuleBase" id="RU364109"/>
    </source>
</evidence>
<dbReference type="InterPro" id="IPR050517">
    <property type="entry name" value="DDR_Repair_Kinase"/>
</dbReference>
<dbReference type="GO" id="GO:0031137">
    <property type="term" value="P:regulation of conjugation with cellular fusion"/>
    <property type="evidence" value="ECO:0007669"/>
    <property type="project" value="UniProtKB-ARBA"/>
</dbReference>
<dbReference type="PROSITE" id="PS50290">
    <property type="entry name" value="PI3_4_KINASE_3"/>
    <property type="match status" value="1"/>
</dbReference>
<feature type="domain" description="PI3K/PI4K catalytic" evidence="14">
    <location>
        <begin position="2017"/>
        <end position="2340"/>
    </location>
</feature>
<dbReference type="PROSITE" id="PS00915">
    <property type="entry name" value="PI3_4_KINASE_1"/>
    <property type="match status" value="1"/>
</dbReference>
<comment type="catalytic activity">
    <reaction evidence="11">
        <text>L-seryl-[protein] + ATP = O-phospho-L-seryl-[protein] + ADP + H(+)</text>
        <dbReference type="Rhea" id="RHEA:17989"/>
        <dbReference type="Rhea" id="RHEA-COMP:9863"/>
        <dbReference type="Rhea" id="RHEA-COMP:11604"/>
        <dbReference type="ChEBI" id="CHEBI:15378"/>
        <dbReference type="ChEBI" id="CHEBI:29999"/>
        <dbReference type="ChEBI" id="CHEBI:30616"/>
        <dbReference type="ChEBI" id="CHEBI:83421"/>
        <dbReference type="ChEBI" id="CHEBI:456216"/>
        <dbReference type="EC" id="2.7.11.1"/>
    </reaction>
</comment>
<dbReference type="Pfam" id="PF02259">
    <property type="entry name" value="FAT"/>
    <property type="match status" value="1"/>
</dbReference>
<gene>
    <name evidence="16" type="ORF">FOYG_09228</name>
</gene>
<evidence type="ECO:0000256" key="5">
    <source>
        <dbReference type="ARBA" id="ARBA00022741"/>
    </source>
</evidence>
<dbReference type="SMART" id="SM01346">
    <property type="entry name" value="DUF3385"/>
    <property type="match status" value="1"/>
</dbReference>
<feature type="region of interest" description="Disordered" evidence="13">
    <location>
        <begin position="2327"/>
        <end position="2374"/>
    </location>
</feature>
<evidence type="ECO:0000256" key="13">
    <source>
        <dbReference type="SAM" id="MobiDB-lite"/>
    </source>
</evidence>
<dbReference type="InterPro" id="IPR026683">
    <property type="entry name" value="TOR_cat"/>
</dbReference>
<keyword evidence="4" id="KW-0677">Repeat</keyword>
<keyword evidence="6 12" id="KW-0418">Kinase</keyword>
<dbReference type="Pfam" id="PF25574">
    <property type="entry name" value="TPR_IMB1"/>
    <property type="match status" value="1"/>
</dbReference>
<dbReference type="GO" id="GO:0031931">
    <property type="term" value="C:TORC1 complex"/>
    <property type="evidence" value="ECO:0007669"/>
    <property type="project" value="TreeGrafter"/>
</dbReference>
<evidence type="ECO:0000256" key="7">
    <source>
        <dbReference type="ARBA" id="ARBA00022840"/>
    </source>
</evidence>
<keyword evidence="5 12" id="KW-0547">Nucleotide-binding</keyword>
<dbReference type="GO" id="GO:0000785">
    <property type="term" value="C:chromatin"/>
    <property type="evidence" value="ECO:0007669"/>
    <property type="project" value="UniProtKB-ARBA"/>
</dbReference>
<organism evidence="16 17">
    <name type="scientific">Fusarium oxysporum NRRL 32931</name>
    <dbReference type="NCBI Taxonomy" id="660029"/>
    <lineage>
        <taxon>Eukaryota</taxon>
        <taxon>Fungi</taxon>
        <taxon>Dikarya</taxon>
        <taxon>Ascomycota</taxon>
        <taxon>Pezizomycotina</taxon>
        <taxon>Sordariomycetes</taxon>
        <taxon>Hypocreomycetidae</taxon>
        <taxon>Hypocreales</taxon>
        <taxon>Nectriaceae</taxon>
        <taxon>Fusarium</taxon>
        <taxon>Fusarium oxysporum species complex</taxon>
    </lineage>
</organism>
<dbReference type="GO" id="GO:0031932">
    <property type="term" value="C:TORC2 complex"/>
    <property type="evidence" value="ECO:0007669"/>
    <property type="project" value="TreeGrafter"/>
</dbReference>
<dbReference type="GO" id="GO:0106310">
    <property type="term" value="F:protein serine kinase activity"/>
    <property type="evidence" value="ECO:0007669"/>
    <property type="project" value="RHEA"/>
</dbReference>
<dbReference type="InterPro" id="IPR009076">
    <property type="entry name" value="FRB_dom"/>
</dbReference>
<dbReference type="Pfam" id="PF11865">
    <property type="entry name" value="mTOR_dom"/>
    <property type="match status" value="1"/>
</dbReference>
<dbReference type="FunFam" id="3.30.1010.10:FF:000004">
    <property type="entry name" value="Serine/threonine-protein kinase TOR"/>
    <property type="match status" value="1"/>
</dbReference>
<dbReference type="GO" id="GO:0038202">
    <property type="term" value="P:TORC1 signaling"/>
    <property type="evidence" value="ECO:0007669"/>
    <property type="project" value="TreeGrafter"/>
</dbReference>
<evidence type="ECO:0000256" key="3">
    <source>
        <dbReference type="ARBA" id="ARBA00022679"/>
    </source>
</evidence>
<dbReference type="GO" id="GO:0005634">
    <property type="term" value="C:nucleus"/>
    <property type="evidence" value="ECO:0007669"/>
    <property type="project" value="TreeGrafter"/>
</dbReference>
<dbReference type="InterPro" id="IPR018936">
    <property type="entry name" value="PI3/4_kinase_CS"/>
</dbReference>
<dbReference type="GO" id="GO:0051321">
    <property type="term" value="P:meiotic cell cycle"/>
    <property type="evidence" value="ECO:0007669"/>
    <property type="project" value="UniProtKB-KW"/>
</dbReference>
<evidence type="ECO:0000256" key="10">
    <source>
        <dbReference type="ARBA" id="ARBA00047899"/>
    </source>
</evidence>